<dbReference type="Gene3D" id="3.30.420.10">
    <property type="entry name" value="Ribonuclease H-like superfamily/Ribonuclease H"/>
    <property type="match status" value="1"/>
</dbReference>
<proteinExistence type="predicted"/>
<dbReference type="GO" id="GO:0003676">
    <property type="term" value="F:nucleic acid binding"/>
    <property type="evidence" value="ECO:0007669"/>
    <property type="project" value="InterPro"/>
</dbReference>
<name>A0A232ERN3_9HYME</name>
<dbReference type="EMBL" id="NNAY01002572">
    <property type="protein sequence ID" value="OXU21024.1"/>
    <property type="molecule type" value="Genomic_DNA"/>
</dbReference>
<dbReference type="AlphaFoldDB" id="A0A232ERN3"/>
<accession>A0A232ERN3</accession>
<gene>
    <name evidence="1" type="ORF">TSAR_009274</name>
</gene>
<comment type="caution">
    <text evidence="1">The sequence shown here is derived from an EMBL/GenBank/DDBJ whole genome shotgun (WGS) entry which is preliminary data.</text>
</comment>
<sequence>LEVLLDLPPLDRVVRACAFKASSRLVGGENCKTLADKGLATEILPVIAEVGCDRLTERIQFAIPYEERMVRRRTYPNESGKVRYTDGSKTANGVEAGVWEKGSAREIVCSLNQHATVFQAEIRAIMECVGRVIKEGECGSSITIC</sequence>
<evidence type="ECO:0008006" key="3">
    <source>
        <dbReference type="Google" id="ProtNLM"/>
    </source>
</evidence>
<evidence type="ECO:0000313" key="1">
    <source>
        <dbReference type="EMBL" id="OXU21024.1"/>
    </source>
</evidence>
<dbReference type="Proteomes" id="UP000215335">
    <property type="component" value="Unassembled WGS sequence"/>
</dbReference>
<dbReference type="InterPro" id="IPR036397">
    <property type="entry name" value="RNaseH_sf"/>
</dbReference>
<keyword evidence="2" id="KW-1185">Reference proteome</keyword>
<evidence type="ECO:0000313" key="2">
    <source>
        <dbReference type="Proteomes" id="UP000215335"/>
    </source>
</evidence>
<organism evidence="1 2">
    <name type="scientific">Trichomalopsis sarcophagae</name>
    <dbReference type="NCBI Taxonomy" id="543379"/>
    <lineage>
        <taxon>Eukaryota</taxon>
        <taxon>Metazoa</taxon>
        <taxon>Ecdysozoa</taxon>
        <taxon>Arthropoda</taxon>
        <taxon>Hexapoda</taxon>
        <taxon>Insecta</taxon>
        <taxon>Pterygota</taxon>
        <taxon>Neoptera</taxon>
        <taxon>Endopterygota</taxon>
        <taxon>Hymenoptera</taxon>
        <taxon>Apocrita</taxon>
        <taxon>Proctotrupomorpha</taxon>
        <taxon>Chalcidoidea</taxon>
        <taxon>Pteromalidae</taxon>
        <taxon>Pteromalinae</taxon>
        <taxon>Trichomalopsis</taxon>
    </lineage>
</organism>
<feature type="non-terminal residue" evidence="1">
    <location>
        <position position="1"/>
    </location>
</feature>
<reference evidence="1 2" key="1">
    <citation type="journal article" date="2017" name="Curr. Biol.">
        <title>The Evolution of Venom by Co-option of Single-Copy Genes.</title>
        <authorList>
            <person name="Martinson E.O."/>
            <person name="Mrinalini"/>
            <person name="Kelkar Y.D."/>
            <person name="Chang C.H."/>
            <person name="Werren J.H."/>
        </authorList>
    </citation>
    <scope>NUCLEOTIDE SEQUENCE [LARGE SCALE GENOMIC DNA]</scope>
    <source>
        <strain evidence="1 2">Alberta</strain>
        <tissue evidence="1">Whole body</tissue>
    </source>
</reference>
<protein>
    <recommendedName>
        <fullName evidence="3">RNase H type-1 domain-containing protein</fullName>
    </recommendedName>
</protein>